<evidence type="ECO:0000256" key="3">
    <source>
        <dbReference type="ARBA" id="ARBA00023163"/>
    </source>
</evidence>
<comment type="subcellular location">
    <subcellularLocation>
        <location evidence="1">Nucleus</location>
    </subcellularLocation>
</comment>
<feature type="compositionally biased region" description="Acidic residues" evidence="6">
    <location>
        <begin position="118"/>
        <end position="134"/>
    </location>
</feature>
<evidence type="ECO:0000313" key="9">
    <source>
        <dbReference type="RefSeq" id="XP_013782463.1"/>
    </source>
</evidence>
<feature type="compositionally biased region" description="Polar residues" evidence="6">
    <location>
        <begin position="99"/>
        <end position="111"/>
    </location>
</feature>
<feature type="compositionally biased region" description="Acidic residues" evidence="6">
    <location>
        <begin position="301"/>
        <end position="318"/>
    </location>
</feature>
<dbReference type="RefSeq" id="XP_013782463.1">
    <property type="nucleotide sequence ID" value="XM_013927009.2"/>
</dbReference>
<feature type="compositionally biased region" description="Basic and acidic residues" evidence="6">
    <location>
        <begin position="36"/>
        <end position="67"/>
    </location>
</feature>
<feature type="coiled-coil region" evidence="5">
    <location>
        <begin position="508"/>
        <end position="538"/>
    </location>
</feature>
<dbReference type="Proteomes" id="UP000694941">
    <property type="component" value="Unplaced"/>
</dbReference>
<feature type="compositionally biased region" description="Acidic residues" evidence="6">
    <location>
        <begin position="274"/>
        <end position="287"/>
    </location>
</feature>
<evidence type="ECO:0000259" key="7">
    <source>
        <dbReference type="PROSITE" id="PS51360"/>
    </source>
</evidence>
<feature type="compositionally biased region" description="Basic and acidic residues" evidence="6">
    <location>
        <begin position="264"/>
        <end position="273"/>
    </location>
</feature>
<evidence type="ECO:0000256" key="1">
    <source>
        <dbReference type="ARBA" id="ARBA00004123"/>
    </source>
</evidence>
<keyword evidence="8" id="KW-1185">Reference proteome</keyword>
<feature type="compositionally biased region" description="Acidic residues" evidence="6">
    <location>
        <begin position="13"/>
        <end position="27"/>
    </location>
</feature>
<feature type="compositionally biased region" description="Acidic residues" evidence="6">
    <location>
        <begin position="68"/>
        <end position="79"/>
    </location>
</feature>
<evidence type="ECO:0000256" key="4">
    <source>
        <dbReference type="ARBA" id="ARBA00023242"/>
    </source>
</evidence>
<gene>
    <name evidence="9" type="primary">LOC106466711</name>
</gene>
<organism evidence="8 9">
    <name type="scientific">Limulus polyphemus</name>
    <name type="common">Atlantic horseshoe crab</name>
    <dbReference type="NCBI Taxonomy" id="6850"/>
    <lineage>
        <taxon>Eukaryota</taxon>
        <taxon>Metazoa</taxon>
        <taxon>Ecdysozoa</taxon>
        <taxon>Arthropoda</taxon>
        <taxon>Chelicerata</taxon>
        <taxon>Merostomata</taxon>
        <taxon>Xiphosura</taxon>
        <taxon>Limulidae</taxon>
        <taxon>Limulus</taxon>
    </lineage>
</organism>
<sequence>MSKRKNRVVIDSSSEDSDSGENLDEELLSLAKRKRIDTGSDREETDAAKVENVEKTSTKENTKHFSESDSETSESDDEWTVSGKGSNNKTKKKSQSKSIPKTNANRENTTTSEKDASSEPEEGEVSDSESENSDGSESAVSSLNEEEFNDGYDENLMGDEEDQARLAQMTEKEREQELFNRIEKREVLRTRFEIEKKLRMAKKKEQKRKKEKSDVKLKIDASSRSKERRRKVEENKDKLDKKAQAIKDLKAEREKKKKQAEILNQKELEPDQQKEDEDDDEEQEEETQQAVKSKLKASDVYSDDDEDEGSPSDQDEDSGGSYRSRSEDEEEDAKKPHYISTREELSKIRLSRHKLERWVHAPFFGKTVIGCFVRIGIGTHNGRPVYRVAEITDVVETGKVYQLGNSRTNKGLKLRHGSQERVFRLEFVSNQDFTDTEYFKWHEALALDSTPLPTLEHVSQKLKDIEKALNYEYREDDIESIVKEKQRFKKNPHNYAMKKTHLLKLKEMAEQNGDEEEAQKLIGELEQLEERAIELDKMRTSTISAISYINERNRQRNIMEAEKAIIEESRQPREISDDPFTRRKCAPTLVTKTRESVINAEILRKIEQQRVQLKEKEEEEKRELRKAEEEENFDIKKNDTQDQVKSRTEEDLFSAHDFDIKIDLDVPLSSSASSGASRASSANKEHTPRRSLNLEEYKKLRGLI</sequence>
<proteinExistence type="predicted"/>
<dbReference type="SMART" id="SM00719">
    <property type="entry name" value="Plus3"/>
    <property type="match status" value="1"/>
</dbReference>
<dbReference type="PANTHER" id="PTHR13115">
    <property type="entry name" value="RNA POLYMERASE-ASSOCIATED PROTEIN RTF1 HOMOLOG"/>
    <property type="match status" value="1"/>
</dbReference>
<keyword evidence="5" id="KW-0175">Coiled coil</keyword>
<name>A0ABM1BI48_LIMPO</name>
<dbReference type="GeneID" id="106466711"/>
<evidence type="ECO:0000256" key="5">
    <source>
        <dbReference type="SAM" id="Coils"/>
    </source>
</evidence>
<feature type="region of interest" description="Disordered" evidence="6">
    <location>
        <begin position="613"/>
        <end position="650"/>
    </location>
</feature>
<feature type="region of interest" description="Disordered" evidence="6">
    <location>
        <begin position="200"/>
        <end position="339"/>
    </location>
</feature>
<evidence type="ECO:0000313" key="8">
    <source>
        <dbReference type="Proteomes" id="UP000694941"/>
    </source>
</evidence>
<keyword evidence="4" id="KW-0539">Nucleus</keyword>
<dbReference type="SUPFAM" id="SSF159042">
    <property type="entry name" value="Plus3-like"/>
    <property type="match status" value="1"/>
</dbReference>
<dbReference type="Gene3D" id="3.90.70.200">
    <property type="entry name" value="Plus-3 domain"/>
    <property type="match status" value="1"/>
</dbReference>
<feature type="region of interest" description="Disordered" evidence="6">
    <location>
        <begin position="1"/>
        <end position="177"/>
    </location>
</feature>
<dbReference type="PANTHER" id="PTHR13115:SF8">
    <property type="entry name" value="RNA POLYMERASE-ASSOCIATED PROTEIN RTF1 HOMOLOG"/>
    <property type="match status" value="1"/>
</dbReference>
<feature type="compositionally biased region" description="Acidic residues" evidence="6">
    <location>
        <begin position="144"/>
        <end position="162"/>
    </location>
</feature>
<protein>
    <submittedName>
        <fullName evidence="9">RNA polymerase-associated protein RTF1 homolog</fullName>
    </submittedName>
</protein>
<keyword evidence="3" id="KW-0804">Transcription</keyword>
<feature type="compositionally biased region" description="Basic and acidic residues" evidence="6">
    <location>
        <begin position="683"/>
        <end position="704"/>
    </location>
</feature>
<dbReference type="PROSITE" id="PS51360">
    <property type="entry name" value="PLUS3"/>
    <property type="match status" value="1"/>
</dbReference>
<feature type="domain" description="Plus3" evidence="7">
    <location>
        <begin position="339"/>
        <end position="470"/>
    </location>
</feature>
<feature type="compositionally biased region" description="Low complexity" evidence="6">
    <location>
        <begin position="669"/>
        <end position="682"/>
    </location>
</feature>
<reference evidence="9" key="1">
    <citation type="submission" date="2025-08" db="UniProtKB">
        <authorList>
            <consortium name="RefSeq"/>
        </authorList>
    </citation>
    <scope>IDENTIFICATION</scope>
    <source>
        <tissue evidence="9">Muscle</tissue>
    </source>
</reference>
<feature type="region of interest" description="Disordered" evidence="6">
    <location>
        <begin position="669"/>
        <end position="704"/>
    </location>
</feature>
<dbReference type="Pfam" id="PF03126">
    <property type="entry name" value="Plus-3"/>
    <property type="match status" value="1"/>
</dbReference>
<feature type="compositionally biased region" description="Basic residues" evidence="6">
    <location>
        <begin position="200"/>
        <end position="210"/>
    </location>
</feature>
<dbReference type="InterPro" id="IPR036128">
    <property type="entry name" value="Plus3-like_sf"/>
</dbReference>
<accession>A0ABM1BI48</accession>
<evidence type="ECO:0000256" key="6">
    <source>
        <dbReference type="SAM" id="MobiDB-lite"/>
    </source>
</evidence>
<keyword evidence="2" id="KW-0805">Transcription regulation</keyword>
<evidence type="ECO:0000256" key="2">
    <source>
        <dbReference type="ARBA" id="ARBA00023015"/>
    </source>
</evidence>
<feature type="compositionally biased region" description="Basic and acidic residues" evidence="6">
    <location>
        <begin position="211"/>
        <end position="254"/>
    </location>
</feature>
<dbReference type="InterPro" id="IPR004343">
    <property type="entry name" value="Plus-3_dom"/>
</dbReference>